<dbReference type="RefSeq" id="WP_337335175.1">
    <property type="nucleotide sequence ID" value="NZ_JBBDHC010000008.1"/>
</dbReference>
<dbReference type="PRINTS" id="PR00469">
    <property type="entry name" value="PNDRDTASEII"/>
</dbReference>
<dbReference type="GO" id="GO:0016174">
    <property type="term" value="F:NAD(P)H oxidase H2O2-forming activity"/>
    <property type="evidence" value="ECO:0007669"/>
    <property type="project" value="TreeGrafter"/>
</dbReference>
<reference evidence="5 6" key="1">
    <citation type="journal article" date="2016" name="Antonie Van Leeuwenhoek">
        <title>Denitratimonas tolerans gen. nov., sp. nov., a denitrifying bacterium isolated from a bioreactor for tannery wastewater treatment.</title>
        <authorList>
            <person name="Han S.I."/>
            <person name="Kim J.O."/>
            <person name="Lee Y.R."/>
            <person name="Ekpeghere K.I."/>
            <person name="Koh S.C."/>
            <person name="Whang K.S."/>
        </authorList>
    </citation>
    <scope>NUCLEOTIDE SEQUENCE [LARGE SCALE GENOMIC DNA]</scope>
    <source>
        <strain evidence="5 6">KACC 17565</strain>
    </source>
</reference>
<protein>
    <submittedName>
        <fullName evidence="5">FAD-dependent oxidoreductase</fullName>
    </submittedName>
</protein>
<dbReference type="PRINTS" id="PR00368">
    <property type="entry name" value="FADPNR"/>
</dbReference>
<evidence type="ECO:0000313" key="5">
    <source>
        <dbReference type="EMBL" id="MEJ1249459.1"/>
    </source>
</evidence>
<accession>A0AAW9R798</accession>
<dbReference type="Gene3D" id="3.50.50.60">
    <property type="entry name" value="FAD/NAD(P)-binding domain"/>
    <property type="match status" value="2"/>
</dbReference>
<keyword evidence="6" id="KW-1185">Reference proteome</keyword>
<dbReference type="GO" id="GO:0071949">
    <property type="term" value="F:FAD binding"/>
    <property type="evidence" value="ECO:0007669"/>
    <property type="project" value="TreeGrafter"/>
</dbReference>
<evidence type="ECO:0000256" key="3">
    <source>
        <dbReference type="ARBA" id="ARBA00023002"/>
    </source>
</evidence>
<dbReference type="GO" id="GO:0033108">
    <property type="term" value="P:mitochondrial respiratory chain complex assembly"/>
    <property type="evidence" value="ECO:0007669"/>
    <property type="project" value="TreeGrafter"/>
</dbReference>
<keyword evidence="2" id="KW-0274">FAD</keyword>
<feature type="domain" description="FAD/NAD(P)-binding" evidence="4">
    <location>
        <begin position="5"/>
        <end position="290"/>
    </location>
</feature>
<evidence type="ECO:0000256" key="2">
    <source>
        <dbReference type="ARBA" id="ARBA00022827"/>
    </source>
</evidence>
<proteinExistence type="predicted"/>
<evidence type="ECO:0000259" key="4">
    <source>
        <dbReference type="Pfam" id="PF07992"/>
    </source>
</evidence>
<dbReference type="EMBL" id="JBBDHC010000008">
    <property type="protein sequence ID" value="MEJ1249459.1"/>
    <property type="molecule type" value="Genomic_DNA"/>
</dbReference>
<dbReference type="PANTHER" id="PTHR43557">
    <property type="entry name" value="APOPTOSIS-INDUCING FACTOR 1"/>
    <property type="match status" value="1"/>
</dbReference>
<sequence>MKHVFDHLIIGAGMTADAAAHAIHEIDPGASIGVIGAEKHPPYNRPPLSKALWKDAGENSIWRPTADSGAQLFLGRRAVALDADAHTVTDDRGDRYEYGKLLLATGGSARRPAFEGDRILAYRSLDDYHRLLELAGKNARIVVIGGGFIGSEIAAALAGHGCRVTMVFPEPVLGARAYPADLCRFIEAYYREHGVDVLAGRKVTNGEQVGARVKLVLDDGGTLEADAVVAGLGIIPETALAEAAGAQIDNGIVVDECMRTTVIDIFAAGDVANFPSQTLGRRRVEHEDTANSTGRIAGLAMAGKPEPYAELPFFYSDLFDLGYEAVGTLDARLEMIEDWVEPNREGVIYYLDQGRVRGVLLWNTWGRVDAARALIADVGPHSEQTLRGRIRG</sequence>
<dbReference type="GO" id="GO:0012501">
    <property type="term" value="P:programmed cell death"/>
    <property type="evidence" value="ECO:0007669"/>
    <property type="project" value="TreeGrafter"/>
</dbReference>
<gene>
    <name evidence="5" type="ORF">WB794_07210</name>
</gene>
<dbReference type="InterPro" id="IPR016156">
    <property type="entry name" value="FAD/NAD-linked_Rdtase_dimer_sf"/>
</dbReference>
<name>A0AAW9R798_9GAMM</name>
<dbReference type="Proteomes" id="UP001364472">
    <property type="component" value="Unassembled WGS sequence"/>
</dbReference>
<keyword evidence="3" id="KW-0560">Oxidoreductase</keyword>
<evidence type="ECO:0000313" key="6">
    <source>
        <dbReference type="Proteomes" id="UP001364472"/>
    </source>
</evidence>
<dbReference type="PANTHER" id="PTHR43557:SF4">
    <property type="entry name" value="APOPTOSIS-INDUCING FACTOR 1, MITOCHONDRIAL"/>
    <property type="match status" value="1"/>
</dbReference>
<keyword evidence="1" id="KW-0285">Flavoprotein</keyword>
<organism evidence="5 6">
    <name type="scientific">Denitratimonas tolerans</name>
    <dbReference type="NCBI Taxonomy" id="1338420"/>
    <lineage>
        <taxon>Bacteria</taxon>
        <taxon>Pseudomonadati</taxon>
        <taxon>Pseudomonadota</taxon>
        <taxon>Gammaproteobacteria</taxon>
        <taxon>Lysobacterales</taxon>
        <taxon>Lysobacteraceae</taxon>
        <taxon>Denitratimonas</taxon>
    </lineage>
</organism>
<evidence type="ECO:0000256" key="1">
    <source>
        <dbReference type="ARBA" id="ARBA00022630"/>
    </source>
</evidence>
<dbReference type="SMART" id="SM01353">
    <property type="entry name" value="AIF_C"/>
    <property type="match status" value="1"/>
</dbReference>
<dbReference type="InterPro" id="IPR036188">
    <property type="entry name" value="FAD/NAD-bd_sf"/>
</dbReference>
<dbReference type="GO" id="GO:0005737">
    <property type="term" value="C:cytoplasm"/>
    <property type="evidence" value="ECO:0007669"/>
    <property type="project" value="TreeGrafter"/>
</dbReference>
<dbReference type="AlphaFoldDB" id="A0AAW9R798"/>
<dbReference type="InterPro" id="IPR050446">
    <property type="entry name" value="FAD-oxidoreductase/Apoptosis"/>
</dbReference>
<dbReference type="SUPFAM" id="SSF55424">
    <property type="entry name" value="FAD/NAD-linked reductases, dimerisation (C-terminal) domain"/>
    <property type="match status" value="1"/>
</dbReference>
<dbReference type="Pfam" id="PF07992">
    <property type="entry name" value="Pyr_redox_2"/>
    <property type="match status" value="1"/>
</dbReference>
<dbReference type="InterPro" id="IPR023753">
    <property type="entry name" value="FAD/NAD-binding_dom"/>
</dbReference>
<comment type="caution">
    <text evidence="5">The sequence shown here is derived from an EMBL/GenBank/DDBJ whole genome shotgun (WGS) entry which is preliminary data.</text>
</comment>
<dbReference type="Gene3D" id="3.30.390.30">
    <property type="match status" value="1"/>
</dbReference>
<dbReference type="SUPFAM" id="SSF51905">
    <property type="entry name" value="FAD/NAD(P)-binding domain"/>
    <property type="match status" value="1"/>
</dbReference>